<protein>
    <recommendedName>
        <fullName evidence="3">Probable endolytic peptidoglycan transglycosylase RlpA</fullName>
        <ecNumber evidence="3">4.2.2.-</ecNumber>
    </recommendedName>
</protein>
<dbReference type="InterPro" id="IPR012997">
    <property type="entry name" value="RplA"/>
</dbReference>
<organism evidence="6 7">
    <name type="scientific">Pedobacter flavus</name>
    <dbReference type="NCBI Taxonomy" id="3113906"/>
    <lineage>
        <taxon>Bacteria</taxon>
        <taxon>Pseudomonadati</taxon>
        <taxon>Bacteroidota</taxon>
        <taxon>Sphingobacteriia</taxon>
        <taxon>Sphingobacteriales</taxon>
        <taxon>Sphingobacteriaceae</taxon>
        <taxon>Pedobacter</taxon>
    </lineage>
</organism>
<feature type="domain" description="RlpA-like protein double-psi beta-barrel" evidence="5">
    <location>
        <begin position="34"/>
        <end position="121"/>
    </location>
</feature>
<dbReference type="HAMAP" id="MF_02071">
    <property type="entry name" value="RlpA"/>
    <property type="match status" value="1"/>
</dbReference>
<dbReference type="Pfam" id="PF03330">
    <property type="entry name" value="DPBB_1"/>
    <property type="match status" value="1"/>
</dbReference>
<keyword evidence="3" id="KW-0732">Signal</keyword>
<evidence type="ECO:0000259" key="5">
    <source>
        <dbReference type="Pfam" id="PF03330"/>
    </source>
</evidence>
<dbReference type="NCBIfam" id="TIGR00413">
    <property type="entry name" value="rlpA"/>
    <property type="match status" value="1"/>
</dbReference>
<evidence type="ECO:0000256" key="4">
    <source>
        <dbReference type="RuleBase" id="RU003495"/>
    </source>
</evidence>
<dbReference type="Proteomes" id="UP001337681">
    <property type="component" value="Unassembled WGS sequence"/>
</dbReference>
<comment type="function">
    <text evidence="3">Lytic transglycosylase with a strong preference for naked glycan strands that lack stem peptides.</text>
</comment>
<dbReference type="EMBL" id="JAZDQU010000001">
    <property type="protein sequence ID" value="MEE1884942.1"/>
    <property type="molecule type" value="Genomic_DNA"/>
</dbReference>
<dbReference type="SUPFAM" id="SSF50685">
    <property type="entry name" value="Barwin-like endoglucanases"/>
    <property type="match status" value="1"/>
</dbReference>
<evidence type="ECO:0000256" key="3">
    <source>
        <dbReference type="HAMAP-Rule" id="MF_02071"/>
    </source>
</evidence>
<accession>A0ABU7H1J8</accession>
<feature type="signal peptide" evidence="3">
    <location>
        <begin position="1"/>
        <end position="19"/>
    </location>
</feature>
<comment type="caution">
    <text evidence="6">The sequence shown here is derived from an EMBL/GenBank/DDBJ whole genome shotgun (WGS) entry which is preliminary data.</text>
</comment>
<dbReference type="InterPro" id="IPR034718">
    <property type="entry name" value="RlpA"/>
</dbReference>
<comment type="similarity">
    <text evidence="3 4">Belongs to the RlpA family.</text>
</comment>
<dbReference type="Gene3D" id="2.40.40.10">
    <property type="entry name" value="RlpA-like domain"/>
    <property type="match status" value="1"/>
</dbReference>
<dbReference type="PANTHER" id="PTHR34183:SF8">
    <property type="entry name" value="ENDOLYTIC PEPTIDOGLYCAN TRANSGLYCOSYLASE RLPA-RELATED"/>
    <property type="match status" value="1"/>
</dbReference>
<dbReference type="CDD" id="cd22268">
    <property type="entry name" value="DPBB_RlpA-like"/>
    <property type="match status" value="1"/>
</dbReference>
<dbReference type="EC" id="4.2.2.-" evidence="3"/>
<dbReference type="InterPro" id="IPR036908">
    <property type="entry name" value="RlpA-like_sf"/>
</dbReference>
<sequence length="129" mass="14450" precursor="true">MIKNFLTIFLIFFTAELFAQTGDSLAIDSCYKTTYATFYHKKFEGRKTTSGAKYRAKLLTAAHLTLPFGTKVLVKNLTNGKTVEVTINDRGPHSKKFGIDLSEQAARNIGMYKSGVAKVEIFYILPKDI</sequence>
<evidence type="ECO:0000256" key="1">
    <source>
        <dbReference type="ARBA" id="ARBA00023239"/>
    </source>
</evidence>
<feature type="chain" id="PRO_5044945578" description="Probable endolytic peptidoglycan transglycosylase RlpA" evidence="3">
    <location>
        <begin position="20"/>
        <end position="129"/>
    </location>
</feature>
<gene>
    <name evidence="3" type="primary">rlpA</name>
    <name evidence="6" type="ORF">VRU49_05840</name>
</gene>
<keyword evidence="7" id="KW-1185">Reference proteome</keyword>
<evidence type="ECO:0000313" key="6">
    <source>
        <dbReference type="EMBL" id="MEE1884942.1"/>
    </source>
</evidence>
<evidence type="ECO:0000256" key="2">
    <source>
        <dbReference type="ARBA" id="ARBA00023316"/>
    </source>
</evidence>
<reference evidence="6 7" key="1">
    <citation type="submission" date="2024-01" db="EMBL/GenBank/DDBJ databases">
        <title>Pedobacter sp. nov., isolated from oil-contaminated soil.</title>
        <authorList>
            <person name="Le N.T.T."/>
        </authorList>
    </citation>
    <scope>NUCLEOTIDE SEQUENCE [LARGE SCALE GENOMIC DNA]</scope>
    <source>
        <strain evidence="6 7">VNH31</strain>
    </source>
</reference>
<dbReference type="PANTHER" id="PTHR34183">
    <property type="entry name" value="ENDOLYTIC PEPTIDOGLYCAN TRANSGLYCOSYLASE RLPA"/>
    <property type="match status" value="1"/>
</dbReference>
<keyword evidence="1 3" id="KW-0456">Lyase</keyword>
<evidence type="ECO:0000313" key="7">
    <source>
        <dbReference type="Proteomes" id="UP001337681"/>
    </source>
</evidence>
<dbReference type="InterPro" id="IPR009009">
    <property type="entry name" value="RlpA-like_DPBB"/>
</dbReference>
<keyword evidence="2 3" id="KW-0961">Cell wall biogenesis/degradation</keyword>
<name>A0ABU7H1J8_9SPHI</name>
<dbReference type="RefSeq" id="WP_330145847.1">
    <property type="nucleotide sequence ID" value="NZ_JAZDQU010000001.1"/>
</dbReference>
<proteinExistence type="inferred from homology"/>